<dbReference type="GO" id="GO:0008061">
    <property type="term" value="F:chitin binding"/>
    <property type="evidence" value="ECO:0007669"/>
    <property type="project" value="UniProtKB-KW"/>
</dbReference>
<dbReference type="SMART" id="SM00257">
    <property type="entry name" value="LysM"/>
    <property type="match status" value="2"/>
</dbReference>
<dbReference type="InterPro" id="IPR052210">
    <property type="entry name" value="LysM1-like"/>
</dbReference>
<feature type="domain" description="LysM" evidence="4">
    <location>
        <begin position="83"/>
        <end position="129"/>
    </location>
</feature>
<evidence type="ECO:0000256" key="2">
    <source>
        <dbReference type="ARBA" id="ARBA00023026"/>
    </source>
</evidence>
<feature type="domain" description="LysM" evidence="4">
    <location>
        <begin position="28"/>
        <end position="74"/>
    </location>
</feature>
<dbReference type="PANTHER" id="PTHR34997">
    <property type="entry name" value="AM15"/>
    <property type="match status" value="1"/>
</dbReference>
<dbReference type="Proteomes" id="UP000623687">
    <property type="component" value="Unassembled WGS sequence"/>
</dbReference>
<gene>
    <name evidence="5" type="ORF">PC9H_002050</name>
</gene>
<dbReference type="InterPro" id="IPR018392">
    <property type="entry name" value="LysM"/>
</dbReference>
<dbReference type="AlphaFoldDB" id="A0A8H6ZPM2"/>
<dbReference type="EMBL" id="JACETU010000010">
    <property type="protein sequence ID" value="KAF7419460.1"/>
    <property type="molecule type" value="Genomic_DNA"/>
</dbReference>
<keyword evidence="3" id="KW-0732">Signal</keyword>
<evidence type="ECO:0000256" key="1">
    <source>
        <dbReference type="ARBA" id="ARBA00022669"/>
    </source>
</evidence>
<evidence type="ECO:0000313" key="5">
    <source>
        <dbReference type="EMBL" id="KAF7419460.1"/>
    </source>
</evidence>
<keyword evidence="1" id="KW-0147">Chitin-binding</keyword>
<dbReference type="Pfam" id="PF01476">
    <property type="entry name" value="LysM"/>
    <property type="match status" value="2"/>
</dbReference>
<feature type="signal peptide" evidence="3">
    <location>
        <begin position="1"/>
        <end position="20"/>
    </location>
</feature>
<dbReference type="InterPro" id="IPR036779">
    <property type="entry name" value="LysM_dom_sf"/>
</dbReference>
<name>A0A8H6ZPM2_PLEOS</name>
<dbReference type="RefSeq" id="XP_036626314.1">
    <property type="nucleotide sequence ID" value="XM_036771693.1"/>
</dbReference>
<dbReference type="Gene3D" id="3.10.350.10">
    <property type="entry name" value="LysM domain"/>
    <property type="match status" value="2"/>
</dbReference>
<dbReference type="VEuPathDB" id="FungiDB:PC9H_002050"/>
<dbReference type="SUPFAM" id="SSF54106">
    <property type="entry name" value="LysM domain"/>
    <property type="match status" value="2"/>
</dbReference>
<dbReference type="OrthoDB" id="5985073at2759"/>
<dbReference type="CDD" id="cd00118">
    <property type="entry name" value="LysM"/>
    <property type="match status" value="2"/>
</dbReference>
<dbReference type="PANTHER" id="PTHR34997:SF1">
    <property type="entry name" value="PEPTIDOGLYCAN-BINDING LYSIN DOMAIN"/>
    <property type="match status" value="1"/>
</dbReference>
<proteinExistence type="predicted"/>
<comment type="caution">
    <text evidence="5">The sequence shown here is derived from an EMBL/GenBank/DDBJ whole genome shotgun (WGS) entry which is preliminary data.</text>
</comment>
<accession>A0A8H6ZPM2</accession>
<keyword evidence="6" id="KW-1185">Reference proteome</keyword>
<keyword evidence="2" id="KW-0843">Virulence</keyword>
<evidence type="ECO:0000256" key="3">
    <source>
        <dbReference type="SAM" id="SignalP"/>
    </source>
</evidence>
<dbReference type="PROSITE" id="PS51782">
    <property type="entry name" value="LYSM"/>
    <property type="match status" value="2"/>
</dbReference>
<reference evidence="5" key="1">
    <citation type="submission" date="2019-07" db="EMBL/GenBank/DDBJ databases">
        <authorList>
            <person name="Palmer J.M."/>
        </authorList>
    </citation>
    <scope>NUCLEOTIDE SEQUENCE</scope>
    <source>
        <strain evidence="5">PC9</strain>
    </source>
</reference>
<sequence>MSSAILRLTLLAVAAVGAVAQSQIPCVRSYTVQPGDTCDGISASEGVSTFQLAASNPGINNDCSNIFPSQVICLRRACLSCSTVHVVEPGDTCTSIASAAGISVPTLIASNPNLDSGCTNVYPGEVSLYHLVSAIC</sequence>
<organism evidence="5 6">
    <name type="scientific">Pleurotus ostreatus</name>
    <name type="common">Oyster mushroom</name>
    <name type="synonym">White-rot fungus</name>
    <dbReference type="NCBI Taxonomy" id="5322"/>
    <lineage>
        <taxon>Eukaryota</taxon>
        <taxon>Fungi</taxon>
        <taxon>Dikarya</taxon>
        <taxon>Basidiomycota</taxon>
        <taxon>Agaricomycotina</taxon>
        <taxon>Agaricomycetes</taxon>
        <taxon>Agaricomycetidae</taxon>
        <taxon>Agaricales</taxon>
        <taxon>Pleurotineae</taxon>
        <taxon>Pleurotaceae</taxon>
        <taxon>Pleurotus</taxon>
    </lineage>
</organism>
<dbReference type="GeneID" id="59371891"/>
<protein>
    <recommendedName>
        <fullName evidence="4">LysM domain-containing protein</fullName>
    </recommendedName>
</protein>
<feature type="chain" id="PRO_5034825322" description="LysM domain-containing protein" evidence="3">
    <location>
        <begin position="21"/>
        <end position="136"/>
    </location>
</feature>
<evidence type="ECO:0000259" key="4">
    <source>
        <dbReference type="PROSITE" id="PS51782"/>
    </source>
</evidence>
<evidence type="ECO:0000313" key="6">
    <source>
        <dbReference type="Proteomes" id="UP000623687"/>
    </source>
</evidence>